<dbReference type="AlphaFoldDB" id="W4GC71"/>
<dbReference type="InterPro" id="IPR006730">
    <property type="entry name" value="Sestrin"/>
</dbReference>
<dbReference type="EMBL" id="KI913133">
    <property type="protein sequence ID" value="ETV77265.1"/>
    <property type="molecule type" value="Genomic_DNA"/>
</dbReference>
<dbReference type="GO" id="GO:1904262">
    <property type="term" value="P:negative regulation of TORC1 signaling"/>
    <property type="evidence" value="ECO:0007669"/>
    <property type="project" value="TreeGrafter"/>
</dbReference>
<dbReference type="GeneID" id="20810715"/>
<dbReference type="GO" id="GO:0016684">
    <property type="term" value="F:oxidoreductase activity, acting on peroxide as acceptor"/>
    <property type="evidence" value="ECO:0007669"/>
    <property type="project" value="TreeGrafter"/>
</dbReference>
<feature type="compositionally biased region" description="Basic residues" evidence="4">
    <location>
        <begin position="384"/>
        <end position="398"/>
    </location>
</feature>
<feature type="region of interest" description="Disordered" evidence="4">
    <location>
        <begin position="331"/>
        <end position="404"/>
    </location>
</feature>
<dbReference type="GO" id="GO:1901031">
    <property type="term" value="P:regulation of response to reactive oxygen species"/>
    <property type="evidence" value="ECO:0007669"/>
    <property type="project" value="InterPro"/>
</dbReference>
<dbReference type="Gene3D" id="1.20.1290.10">
    <property type="entry name" value="AhpD-like"/>
    <property type="match status" value="1"/>
</dbReference>
<accession>W4GC71</accession>
<dbReference type="GO" id="GO:0016239">
    <property type="term" value="P:positive regulation of macroautophagy"/>
    <property type="evidence" value="ECO:0007669"/>
    <property type="project" value="TreeGrafter"/>
</dbReference>
<sequence length="622" mass="70131">MYASRGDEHVAARKEWFFRRLLSSDVRQRAASIQKIRVELLEMEPHVLDVHVPSLRRLARDAPLPDVRAGCLDILDELNTPHDAHDDTPVSYYMDEREIVDVTATHDPDVAAIFVKCFLQSGRVSHLTRMLAWHTSYLKLHRGLITSIMLSDGPLPLEWRNYIALMAASEYRCHYVSILHQHYFLINGGDATWLDGLDYVPSKLARLHSLNALLAHQPWLVTSDDVASLLQTTTDRDGGSSSSWSVSELVHAIIVMCMFHSMSSIALGLGCVDEADLTLLSSSAMFVPTMRSRRKSSNLSDRRSECSSTGGPEYDVARMEVEEAELRARLEVVPPGSGDDDGDDDDSSCSSISSGDDESLEMDGEAPFDLAAAPLSGHGGGRQSAHHRRLRQSTHHRSRGDSMETVVPLKGDMWRYCSETIDEYVDFDVRSAEYNVLHTEDFSWDEHCFSLVSRYFPGPGGAILEDLFKLTMKLTYRTYGQDQASNTTTTSRAANHHPNQEEDGQETADKAAAANQEDDDEKKSEVDTTPFRHAIWYYVHRIYGICHDDYDYRNVNIYLNRPTKHFVKKVACTPWRVTVKDFEHFSHTLTASEKCHVTLLAAEARKQAGLMYGLRAVMQHFL</sequence>
<dbReference type="Pfam" id="PF04636">
    <property type="entry name" value="PA26"/>
    <property type="match status" value="2"/>
</dbReference>
<protein>
    <recommendedName>
        <fullName evidence="6">Sestrin</fullName>
    </recommendedName>
</protein>
<evidence type="ECO:0000256" key="1">
    <source>
        <dbReference type="ARBA" id="ARBA00004496"/>
    </source>
</evidence>
<proteinExistence type="inferred from homology"/>
<feature type="region of interest" description="Disordered" evidence="4">
    <location>
        <begin position="291"/>
        <end position="317"/>
    </location>
</feature>
<gene>
    <name evidence="5" type="ORF">H257_08719</name>
</gene>
<evidence type="ECO:0000256" key="3">
    <source>
        <dbReference type="ARBA" id="ARBA00022490"/>
    </source>
</evidence>
<comment type="similarity">
    <text evidence="2">Belongs to the sestrin family.</text>
</comment>
<feature type="compositionally biased region" description="Acidic residues" evidence="4">
    <location>
        <begin position="355"/>
        <end position="366"/>
    </location>
</feature>
<evidence type="ECO:0000256" key="2">
    <source>
        <dbReference type="ARBA" id="ARBA00008350"/>
    </source>
</evidence>
<dbReference type="GO" id="GO:1990253">
    <property type="term" value="P:cellular response to leucine starvation"/>
    <property type="evidence" value="ECO:0007669"/>
    <property type="project" value="TreeGrafter"/>
</dbReference>
<reference evidence="5" key="1">
    <citation type="submission" date="2013-12" db="EMBL/GenBank/DDBJ databases">
        <title>The Genome Sequence of Aphanomyces astaci APO3.</title>
        <authorList>
            <consortium name="The Broad Institute Genomics Platform"/>
            <person name="Russ C."/>
            <person name="Tyler B."/>
            <person name="van West P."/>
            <person name="Dieguez-Uribeondo J."/>
            <person name="Young S.K."/>
            <person name="Zeng Q."/>
            <person name="Gargeya S."/>
            <person name="Fitzgerald M."/>
            <person name="Abouelleil A."/>
            <person name="Alvarado L."/>
            <person name="Chapman S.B."/>
            <person name="Gainer-Dewar J."/>
            <person name="Goldberg J."/>
            <person name="Griggs A."/>
            <person name="Gujja S."/>
            <person name="Hansen M."/>
            <person name="Howarth C."/>
            <person name="Imamovic A."/>
            <person name="Ireland A."/>
            <person name="Larimer J."/>
            <person name="McCowan C."/>
            <person name="Murphy C."/>
            <person name="Pearson M."/>
            <person name="Poon T.W."/>
            <person name="Priest M."/>
            <person name="Roberts A."/>
            <person name="Saif S."/>
            <person name="Shea T."/>
            <person name="Sykes S."/>
            <person name="Wortman J."/>
            <person name="Nusbaum C."/>
            <person name="Birren B."/>
        </authorList>
    </citation>
    <scope>NUCLEOTIDE SEQUENCE [LARGE SCALE GENOMIC DNA]</scope>
    <source>
        <strain evidence="5">APO3</strain>
    </source>
</reference>
<dbReference type="STRING" id="112090.W4GC71"/>
<dbReference type="GO" id="GO:0005634">
    <property type="term" value="C:nucleus"/>
    <property type="evidence" value="ECO:0007669"/>
    <property type="project" value="InterPro"/>
</dbReference>
<dbReference type="GO" id="GO:0070728">
    <property type="term" value="F:L-leucine binding"/>
    <property type="evidence" value="ECO:0007669"/>
    <property type="project" value="TreeGrafter"/>
</dbReference>
<keyword evidence="3" id="KW-0963">Cytoplasm</keyword>
<dbReference type="VEuPathDB" id="FungiDB:H257_08719"/>
<dbReference type="GO" id="GO:0071233">
    <property type="term" value="P:cellular response to L-leucine"/>
    <property type="evidence" value="ECO:0007669"/>
    <property type="project" value="TreeGrafter"/>
</dbReference>
<evidence type="ECO:0008006" key="6">
    <source>
        <dbReference type="Google" id="ProtNLM"/>
    </source>
</evidence>
<name>W4GC71_APHAT</name>
<organism evidence="5">
    <name type="scientific">Aphanomyces astaci</name>
    <name type="common">Crayfish plague agent</name>
    <dbReference type="NCBI Taxonomy" id="112090"/>
    <lineage>
        <taxon>Eukaryota</taxon>
        <taxon>Sar</taxon>
        <taxon>Stramenopiles</taxon>
        <taxon>Oomycota</taxon>
        <taxon>Saprolegniomycetes</taxon>
        <taxon>Saprolegniales</taxon>
        <taxon>Verrucalvaceae</taxon>
        <taxon>Aphanomyces</taxon>
    </lineage>
</organism>
<dbReference type="RefSeq" id="XP_009833052.1">
    <property type="nucleotide sequence ID" value="XM_009834750.1"/>
</dbReference>
<evidence type="ECO:0000256" key="4">
    <source>
        <dbReference type="SAM" id="MobiDB-lite"/>
    </source>
</evidence>
<dbReference type="OrthoDB" id="337464at2759"/>
<dbReference type="GO" id="GO:0005737">
    <property type="term" value="C:cytoplasm"/>
    <property type="evidence" value="ECO:0007669"/>
    <property type="project" value="UniProtKB-SubCell"/>
</dbReference>
<evidence type="ECO:0000313" key="5">
    <source>
        <dbReference type="EMBL" id="ETV77265.1"/>
    </source>
</evidence>
<feature type="compositionally biased region" description="Acidic residues" evidence="4">
    <location>
        <begin position="338"/>
        <end position="347"/>
    </location>
</feature>
<dbReference type="InterPro" id="IPR029032">
    <property type="entry name" value="AhpD-like"/>
</dbReference>
<comment type="subcellular location">
    <subcellularLocation>
        <location evidence="1">Cytoplasm</location>
    </subcellularLocation>
</comment>
<dbReference type="PANTHER" id="PTHR12474">
    <property type="entry name" value="P53 REGULATED PA26 NUCLEAR PROTEIN SESTRIN"/>
    <property type="match status" value="1"/>
</dbReference>
<feature type="region of interest" description="Disordered" evidence="4">
    <location>
        <begin position="483"/>
        <end position="526"/>
    </location>
</feature>
<dbReference type="PANTHER" id="PTHR12474:SF0">
    <property type="entry name" value="SESTRIN HOMOLOG"/>
    <property type="match status" value="1"/>
</dbReference>
<dbReference type="SUPFAM" id="SSF69118">
    <property type="entry name" value="AhpD-like"/>
    <property type="match status" value="1"/>
</dbReference>